<feature type="compositionally biased region" description="Basic and acidic residues" evidence="1">
    <location>
        <begin position="593"/>
        <end position="603"/>
    </location>
</feature>
<evidence type="ECO:0000256" key="1">
    <source>
        <dbReference type="SAM" id="MobiDB-lite"/>
    </source>
</evidence>
<evidence type="ECO:0000313" key="3">
    <source>
        <dbReference type="Proteomes" id="UP001492380"/>
    </source>
</evidence>
<reference evidence="2 3" key="1">
    <citation type="submission" date="2024-04" db="EMBL/GenBank/DDBJ databases">
        <title>Phyllosticta paracitricarpa is synonymous to the EU quarantine fungus P. citricarpa based on phylogenomic analyses.</title>
        <authorList>
            <consortium name="Lawrence Berkeley National Laboratory"/>
            <person name="Van Ingen-Buijs V.A."/>
            <person name="Van Westerhoven A.C."/>
            <person name="Haridas S."/>
            <person name="Skiadas P."/>
            <person name="Martin F."/>
            <person name="Groenewald J.Z."/>
            <person name="Crous P.W."/>
            <person name="Seidl M.F."/>
        </authorList>
    </citation>
    <scope>NUCLEOTIDE SEQUENCE [LARGE SCALE GENOMIC DNA]</scope>
    <source>
        <strain evidence="2 3">CBS 123374</strain>
    </source>
</reference>
<dbReference type="Pfam" id="PF20566">
    <property type="entry name" value="Eap1"/>
    <property type="match status" value="1"/>
</dbReference>
<feature type="compositionally biased region" description="Low complexity" evidence="1">
    <location>
        <begin position="822"/>
        <end position="831"/>
    </location>
</feature>
<feature type="compositionally biased region" description="Basic and acidic residues" evidence="1">
    <location>
        <begin position="168"/>
        <end position="182"/>
    </location>
</feature>
<feature type="compositionally biased region" description="Basic and acidic residues" evidence="1">
    <location>
        <begin position="201"/>
        <end position="228"/>
    </location>
</feature>
<feature type="compositionally biased region" description="Basic and acidic residues" evidence="1">
    <location>
        <begin position="105"/>
        <end position="137"/>
    </location>
</feature>
<accession>A0ABR1YRC8</accession>
<gene>
    <name evidence="2" type="ORF">HDK90DRAFT_511108</name>
</gene>
<sequence>MPVEIVRYTKEQLLHLKDSPLVHKPDGLPSIEQWMEVPQEQQTTQRKGRTQGGRGDDQSANQENGAQRHSLFPGKHLTRHSSTAPEDIVLGPPKTAFASSSRAAKSSEHGEKDDEVTAERVNIRDKFFKERENERNKNGAVNGRRANREEGEGWTNVRGRRTSFPAEDGERPQRMGRFARETDGEETTPRRKKFEQPWGRESTEKEGEGTHKSWRDRRDDRWTRGNERIEEDPEWIDAAPKKKDEIGMARFSRNKGPEWLNDDPKDDKKVHTQEDFQRWKERMKAGAAVAEDKENTPEPPSAKDTPVSSKPITPMVIEGKDMFGMWGAAAVKQSEAPSTTEGAPVPKAKPQKSSKFAKLFSPQEEQMPPQPPLVEQQPPPTSQIPADSEDKEGFQRILNLLSNSSISQGQQSPAPNGRSQGTPDRNTIHAQPQPTRHHLLRSREEKAGFIESVLSRGTPTDFKGPQGSFGPFSPATDPGQEQPIRPESIRSGEERLGRATPNSNGMHQFGIQGMMGPQGQVAPPATLSRDREFLLNLMTGPQRNTPPQPTQARPPPPPDMFAGAFMDKKVPFMEPPAMGVPQPPRGNPPPGLFEERQFPENDVRYQPQPPRRMPENPEIENAMRRASRFNLPIHLDDPAIAHIQRRNTADGGMPRNQTHNMGIPQQPPPDQMWTMKPPGLQQPGMQQQPQERPNASMAPPPGFPASSTGPQVRGPPGWPPGMGPPPFSAGNTPLGHPGLQQVQQVQRGPPGGGPPAGGMPFPGQGPPPHGYFAPPGPPPGPPPGFGGPGGPMGLGMGAGGGPQGQPPPELMGMRAGGPPPGMIAAAAAAARGPPPPHPQGPNGFDMFDRSGIVGRGSVGGLGQQLPQAGNKGGSYRL</sequence>
<comment type="caution">
    <text evidence="2">The sequence shown here is derived from an EMBL/GenBank/DDBJ whole genome shotgun (WGS) entry which is preliminary data.</text>
</comment>
<proteinExistence type="predicted"/>
<feature type="compositionally biased region" description="Low complexity" evidence="1">
    <location>
        <begin position="733"/>
        <end position="748"/>
    </location>
</feature>
<feature type="region of interest" description="Disordered" evidence="1">
    <location>
        <begin position="20"/>
        <end position="530"/>
    </location>
</feature>
<feature type="region of interest" description="Disordered" evidence="1">
    <location>
        <begin position="578"/>
        <end position="616"/>
    </location>
</feature>
<feature type="compositionally biased region" description="Low complexity" evidence="1">
    <location>
        <begin position="397"/>
        <end position="412"/>
    </location>
</feature>
<feature type="compositionally biased region" description="Low complexity" evidence="1">
    <location>
        <begin position="677"/>
        <end position="690"/>
    </location>
</feature>
<feature type="compositionally biased region" description="Pro residues" evidence="1">
    <location>
        <begin position="581"/>
        <end position="591"/>
    </location>
</feature>
<dbReference type="InterPro" id="IPR046784">
    <property type="entry name" value="Eap1"/>
</dbReference>
<feature type="region of interest" description="Disordered" evidence="1">
    <location>
        <begin position="662"/>
        <end position="877"/>
    </location>
</feature>
<feature type="compositionally biased region" description="Basic and acidic residues" evidence="1">
    <location>
        <begin position="487"/>
        <end position="497"/>
    </location>
</feature>
<evidence type="ECO:0000313" key="2">
    <source>
        <dbReference type="EMBL" id="KAK8236001.1"/>
    </source>
</evidence>
<feature type="compositionally biased region" description="Pro residues" evidence="1">
    <location>
        <begin position="716"/>
        <end position="727"/>
    </location>
</feature>
<feature type="compositionally biased region" description="Basic and acidic residues" evidence="1">
    <location>
        <begin position="262"/>
        <end position="296"/>
    </location>
</feature>
<feature type="compositionally biased region" description="Pro residues" evidence="1">
    <location>
        <begin position="368"/>
        <end position="382"/>
    </location>
</feature>
<feature type="compositionally biased region" description="Gly residues" evidence="1">
    <location>
        <begin position="853"/>
        <end position="862"/>
    </location>
</feature>
<dbReference type="Proteomes" id="UP001492380">
    <property type="component" value="Unassembled WGS sequence"/>
</dbReference>
<feature type="compositionally biased region" description="Gly residues" evidence="1">
    <location>
        <begin position="786"/>
        <end position="803"/>
    </location>
</feature>
<dbReference type="EMBL" id="JBBWRZ010000005">
    <property type="protein sequence ID" value="KAK8236001.1"/>
    <property type="molecule type" value="Genomic_DNA"/>
</dbReference>
<protein>
    <submittedName>
        <fullName evidence="2">Uncharacterized protein</fullName>
    </submittedName>
</protein>
<organism evidence="2 3">
    <name type="scientific">Phyllosticta capitalensis</name>
    <dbReference type="NCBI Taxonomy" id="121624"/>
    <lineage>
        <taxon>Eukaryota</taxon>
        <taxon>Fungi</taxon>
        <taxon>Dikarya</taxon>
        <taxon>Ascomycota</taxon>
        <taxon>Pezizomycotina</taxon>
        <taxon>Dothideomycetes</taxon>
        <taxon>Dothideomycetes incertae sedis</taxon>
        <taxon>Botryosphaeriales</taxon>
        <taxon>Phyllostictaceae</taxon>
        <taxon>Phyllosticta</taxon>
    </lineage>
</organism>
<feature type="compositionally biased region" description="Pro residues" evidence="1">
    <location>
        <begin position="763"/>
        <end position="785"/>
    </location>
</feature>
<feature type="compositionally biased region" description="Polar residues" evidence="1">
    <location>
        <begin position="413"/>
        <end position="434"/>
    </location>
</feature>
<keyword evidence="3" id="KW-1185">Reference proteome</keyword>
<name>A0ABR1YRC8_9PEZI</name>
<feature type="compositionally biased region" description="Polar residues" evidence="1">
    <location>
        <begin position="58"/>
        <end position="67"/>
    </location>
</feature>